<dbReference type="Pfam" id="PF06985">
    <property type="entry name" value="HET"/>
    <property type="match status" value="1"/>
</dbReference>
<name>W9C752_SCLBF</name>
<dbReference type="EMBL" id="AYSA01000375">
    <property type="protein sequence ID" value="ESZ92592.1"/>
    <property type="molecule type" value="Genomic_DNA"/>
</dbReference>
<dbReference type="InterPro" id="IPR052895">
    <property type="entry name" value="HetReg/Transcr_Mod"/>
</dbReference>
<dbReference type="PANTHER" id="PTHR24148:SF82">
    <property type="entry name" value="HETEROKARYON INCOMPATIBILITY DOMAIN-CONTAINING PROTEIN"/>
    <property type="match status" value="1"/>
</dbReference>
<dbReference type="Proteomes" id="UP000019487">
    <property type="component" value="Unassembled WGS sequence"/>
</dbReference>
<dbReference type="AlphaFoldDB" id="W9C752"/>
<proteinExistence type="predicted"/>
<comment type="caution">
    <text evidence="2">The sequence shown here is derived from an EMBL/GenBank/DDBJ whole genome shotgun (WGS) entry which is preliminary data.</text>
</comment>
<protein>
    <recommendedName>
        <fullName evidence="1">Heterokaryon incompatibility domain-containing protein</fullName>
    </recommendedName>
</protein>
<reference evidence="2 3" key="1">
    <citation type="journal article" date="2014" name="Genome Announc.">
        <title>Draft genome sequence of Sclerotinia borealis, a psychrophilic plant pathogenic fungus.</title>
        <authorList>
            <person name="Mardanov A.V."/>
            <person name="Beletsky A.V."/>
            <person name="Kadnikov V.V."/>
            <person name="Ignatov A.N."/>
            <person name="Ravin N.V."/>
        </authorList>
    </citation>
    <scope>NUCLEOTIDE SEQUENCE [LARGE SCALE GENOMIC DNA]</scope>
    <source>
        <strain evidence="3">F-4157</strain>
    </source>
</reference>
<evidence type="ECO:0000259" key="1">
    <source>
        <dbReference type="Pfam" id="PF06985"/>
    </source>
</evidence>
<feature type="domain" description="Heterokaryon incompatibility" evidence="1">
    <location>
        <begin position="39"/>
        <end position="132"/>
    </location>
</feature>
<dbReference type="OrthoDB" id="2157530at2759"/>
<gene>
    <name evidence="2" type="ORF">SBOR_7009</name>
</gene>
<keyword evidence="3" id="KW-1185">Reference proteome</keyword>
<evidence type="ECO:0000313" key="3">
    <source>
        <dbReference type="Proteomes" id="UP000019487"/>
    </source>
</evidence>
<dbReference type="PANTHER" id="PTHR24148">
    <property type="entry name" value="ANKYRIN REPEAT DOMAIN-CONTAINING PROTEIN 39 HOMOLOG-RELATED"/>
    <property type="match status" value="1"/>
</dbReference>
<evidence type="ECO:0000313" key="2">
    <source>
        <dbReference type="EMBL" id="ESZ92592.1"/>
    </source>
</evidence>
<accession>W9C752</accession>
<dbReference type="HOGENOM" id="CLU_004184_3_7_1"/>
<sequence length="574" mass="65478">MVPLYTPLNLDLCQIRRLVLQPAVSFDDPLQGHLDGSSRPPKTIKLGDRLVSITPNLDNTLRSLRYPNLPCTLWVDALCINQDDLDERTAQVALMRSVYFDATTVLIWLGLEAEGSEEAMRSVERFDKGYWQTWLPFITAWAHFSDDGNIIQEKYKKAYHDAVAETFRPEWIQLAPSRPVGTEPTSLVGVITELRSAFDEDFLQNLPYFSVKDLDEEIQLNPLVWRARHTIMRHSQYESSEGKAFRRRMELTKRVPITYHGFLMHSRGTIHIRKESLTVEAVLIGTMNLRSTDPRDEIYGILGLLSEEARAAIPIDYHKEPEWTFVPTMAYIIHHKPKGLELLGLLWRTRHFKTPLPSWVPDFTISANFNDEHNPIFLRGSCADHTWEWFEDTRATVSQANITLTAHMASFGCVTNVISFIDGDRSYYVSRFSEIEAILALHAPQNEPLWRTIVSIRNTDHDLIVMYPKTFEVVMGRAVEQNGEAQKMFQDAILPIVRGRKFFVTDRGFSGVATPMIRDGDTIAIITGIGRAAILRYIDPKEIGLEGKVDGGRQHQRITGIMKLKMSIELPVSG</sequence>
<organism evidence="2 3">
    <name type="scientific">Sclerotinia borealis (strain F-4128)</name>
    <dbReference type="NCBI Taxonomy" id="1432307"/>
    <lineage>
        <taxon>Eukaryota</taxon>
        <taxon>Fungi</taxon>
        <taxon>Dikarya</taxon>
        <taxon>Ascomycota</taxon>
        <taxon>Pezizomycotina</taxon>
        <taxon>Leotiomycetes</taxon>
        <taxon>Helotiales</taxon>
        <taxon>Sclerotiniaceae</taxon>
        <taxon>Sclerotinia</taxon>
    </lineage>
</organism>
<dbReference type="InterPro" id="IPR010730">
    <property type="entry name" value="HET"/>
</dbReference>